<dbReference type="OrthoDB" id="4486068at2759"/>
<feature type="compositionally biased region" description="Basic and acidic residues" evidence="1">
    <location>
        <begin position="9"/>
        <end position="28"/>
    </location>
</feature>
<keyword evidence="3" id="KW-1185">Reference proteome</keyword>
<evidence type="ECO:0000313" key="2">
    <source>
        <dbReference type="EMBL" id="PYH86048.1"/>
    </source>
</evidence>
<organism evidence="2 3">
    <name type="scientific">Aspergillus uvarum CBS 121591</name>
    <dbReference type="NCBI Taxonomy" id="1448315"/>
    <lineage>
        <taxon>Eukaryota</taxon>
        <taxon>Fungi</taxon>
        <taxon>Dikarya</taxon>
        <taxon>Ascomycota</taxon>
        <taxon>Pezizomycotina</taxon>
        <taxon>Eurotiomycetes</taxon>
        <taxon>Eurotiomycetidae</taxon>
        <taxon>Eurotiales</taxon>
        <taxon>Aspergillaceae</taxon>
        <taxon>Aspergillus</taxon>
        <taxon>Aspergillus subgen. Circumdati</taxon>
    </lineage>
</organism>
<dbReference type="GeneID" id="37141711"/>
<dbReference type="Proteomes" id="UP000248340">
    <property type="component" value="Unassembled WGS sequence"/>
</dbReference>
<dbReference type="VEuPathDB" id="FungiDB:BO82DRAFT_397798"/>
<accession>A0A319DD41</accession>
<feature type="region of interest" description="Disordered" evidence="1">
    <location>
        <begin position="136"/>
        <end position="166"/>
    </location>
</feature>
<dbReference type="EMBL" id="KZ821677">
    <property type="protein sequence ID" value="PYH86048.1"/>
    <property type="molecule type" value="Genomic_DNA"/>
</dbReference>
<dbReference type="AlphaFoldDB" id="A0A319DD41"/>
<dbReference type="RefSeq" id="XP_025496248.1">
    <property type="nucleotide sequence ID" value="XM_025638969.1"/>
</dbReference>
<reference evidence="2 3" key="1">
    <citation type="submission" date="2016-12" db="EMBL/GenBank/DDBJ databases">
        <title>The genomes of Aspergillus section Nigri reveals drivers in fungal speciation.</title>
        <authorList>
            <consortium name="DOE Joint Genome Institute"/>
            <person name="Vesth T.C."/>
            <person name="Nybo J."/>
            <person name="Theobald S."/>
            <person name="Brandl J."/>
            <person name="Frisvad J.C."/>
            <person name="Nielsen K.F."/>
            <person name="Lyhne E.K."/>
            <person name="Kogle M.E."/>
            <person name="Kuo A."/>
            <person name="Riley R."/>
            <person name="Clum A."/>
            <person name="Nolan M."/>
            <person name="Lipzen A."/>
            <person name="Salamov A."/>
            <person name="Henrissat B."/>
            <person name="Wiebenga A."/>
            <person name="De Vries R.P."/>
            <person name="Grigoriev I.V."/>
            <person name="Mortensen U.H."/>
            <person name="Andersen M.R."/>
            <person name="Baker S.E."/>
        </authorList>
    </citation>
    <scope>NUCLEOTIDE SEQUENCE [LARGE SCALE GENOMIC DNA]</scope>
    <source>
        <strain evidence="2 3">CBS 121591</strain>
    </source>
</reference>
<proteinExistence type="predicted"/>
<evidence type="ECO:0000256" key="1">
    <source>
        <dbReference type="SAM" id="MobiDB-lite"/>
    </source>
</evidence>
<protein>
    <submittedName>
        <fullName evidence="2">Uncharacterized protein</fullName>
    </submittedName>
</protein>
<evidence type="ECO:0000313" key="3">
    <source>
        <dbReference type="Proteomes" id="UP000248340"/>
    </source>
</evidence>
<sequence>MKTRSQSIPEEKTGRAEPPEGLEWKNQDTPEISAGDIPHGWTNDPSLLDYYGSPRTSDAHMARCCGLQDARMVLMGTPESGDMQYLITSGGKYYWGHFELDHLEEITKPKTLLAIVNVLKSSKGFKGLRRKTLKPVWVPEPEEDTRPATSGGPSLFTPYDPSTSSQ</sequence>
<feature type="region of interest" description="Disordered" evidence="1">
    <location>
        <begin position="1"/>
        <end position="38"/>
    </location>
</feature>
<name>A0A319DD41_9EURO</name>
<gene>
    <name evidence="2" type="ORF">BO82DRAFT_397798</name>
</gene>